<protein>
    <submittedName>
        <fullName evidence="2">Uncharacterized protein</fullName>
    </submittedName>
</protein>
<dbReference type="Proteomes" id="UP001216899">
    <property type="component" value="Chromosome"/>
</dbReference>
<dbReference type="EMBL" id="CP117466">
    <property type="protein sequence ID" value="WDA11407.1"/>
    <property type="molecule type" value="Genomic_DNA"/>
</dbReference>
<proteinExistence type="predicted"/>
<dbReference type="RefSeq" id="WP_273742663.1">
    <property type="nucleotide sequence ID" value="NZ_CP117466.1"/>
</dbReference>
<sequence length="63" mass="6754">MVKAVFHKRFDATDPKKGTSIRVQASPDPQDFPAWVIDKAEAAGAATREAPKTAAKAAQSEDK</sequence>
<organism evidence="2 3">
    <name type="scientific">Paracoccus marcusii</name>
    <dbReference type="NCBI Taxonomy" id="59779"/>
    <lineage>
        <taxon>Bacteria</taxon>
        <taxon>Pseudomonadati</taxon>
        <taxon>Pseudomonadota</taxon>
        <taxon>Alphaproteobacteria</taxon>
        <taxon>Rhodobacterales</taxon>
        <taxon>Paracoccaceae</taxon>
        <taxon>Paracoccus</taxon>
    </lineage>
</organism>
<feature type="region of interest" description="Disordered" evidence="1">
    <location>
        <begin position="43"/>
        <end position="63"/>
    </location>
</feature>
<evidence type="ECO:0000256" key="1">
    <source>
        <dbReference type="SAM" id="MobiDB-lite"/>
    </source>
</evidence>
<evidence type="ECO:0000313" key="2">
    <source>
        <dbReference type="EMBL" id="WDA11407.1"/>
    </source>
</evidence>
<evidence type="ECO:0000313" key="3">
    <source>
        <dbReference type="Proteomes" id="UP001216899"/>
    </source>
</evidence>
<gene>
    <name evidence="2" type="ORF">PRL19_08745</name>
</gene>
<reference evidence="2 3" key="1">
    <citation type="submission" date="2023-02" db="EMBL/GenBank/DDBJ databases">
        <title>Whole genome sequenc of Paracoccus marcusii MBLB0836.</title>
        <authorList>
            <person name="Seo M.-J."/>
            <person name="Cho E.-S."/>
            <person name="Hwang C.Y."/>
        </authorList>
    </citation>
    <scope>NUCLEOTIDE SEQUENCE [LARGE SCALE GENOMIC DNA]</scope>
    <source>
        <strain evidence="2 3">MBLB0836</strain>
    </source>
</reference>
<name>A0ABY7UNY5_9RHOB</name>
<keyword evidence="3" id="KW-1185">Reference proteome</keyword>
<accession>A0ABY7UNY5</accession>